<gene>
    <name evidence="2" type="ORF">J8273_4796</name>
</gene>
<evidence type="ECO:0000313" key="2">
    <source>
        <dbReference type="EMBL" id="KAG9393677.1"/>
    </source>
</evidence>
<keyword evidence="1" id="KW-1133">Transmembrane helix</keyword>
<sequence length="164" mass="17718">MSETALLKELQGCIGCLFTYAGITITSAVMFKKLSLDGDLPQARDSSALIRCAQLGTSVLDAKQASERFALDDLLRITHLMNHDSITRHLFHFAADSYMITTVTLDAMYGISLEDSTAPTNIAVAEFEDDILVILFPVSTPIFLASGLISSVIESIRLSITGAT</sequence>
<accession>A0A8J6B670</accession>
<feature type="transmembrane region" description="Helical" evidence="1">
    <location>
        <begin position="131"/>
        <end position="153"/>
    </location>
</feature>
<feature type="transmembrane region" description="Helical" evidence="1">
    <location>
        <begin position="12"/>
        <end position="31"/>
    </location>
</feature>
<dbReference type="EMBL" id="JAHDYR010000021">
    <property type="protein sequence ID" value="KAG9393677.1"/>
    <property type="molecule type" value="Genomic_DNA"/>
</dbReference>
<protein>
    <submittedName>
        <fullName evidence="2">Uncharacterized protein</fullName>
    </submittedName>
</protein>
<dbReference type="AlphaFoldDB" id="A0A8J6B670"/>
<name>A0A8J6B670_9EUKA</name>
<proteinExistence type="predicted"/>
<evidence type="ECO:0000313" key="3">
    <source>
        <dbReference type="Proteomes" id="UP000717585"/>
    </source>
</evidence>
<keyword evidence="1" id="KW-0472">Membrane</keyword>
<comment type="caution">
    <text evidence="2">The sequence shown here is derived from an EMBL/GenBank/DDBJ whole genome shotgun (WGS) entry which is preliminary data.</text>
</comment>
<keyword evidence="3" id="KW-1185">Reference proteome</keyword>
<dbReference type="Proteomes" id="UP000717585">
    <property type="component" value="Unassembled WGS sequence"/>
</dbReference>
<keyword evidence="1" id="KW-0812">Transmembrane</keyword>
<organism evidence="2 3">
    <name type="scientific">Carpediemonas membranifera</name>
    <dbReference type="NCBI Taxonomy" id="201153"/>
    <lineage>
        <taxon>Eukaryota</taxon>
        <taxon>Metamonada</taxon>
        <taxon>Carpediemonas-like organisms</taxon>
        <taxon>Carpediemonas</taxon>
    </lineage>
</organism>
<reference evidence="2" key="1">
    <citation type="submission" date="2021-05" db="EMBL/GenBank/DDBJ databases">
        <title>A free-living protist that lacks canonical eukaryotic 1 DNA replication and segregation systems.</title>
        <authorList>
            <person name="Salas-Leiva D.E."/>
            <person name="Tromer E.C."/>
            <person name="Curtis B.A."/>
            <person name="Jerlstrom-Hultqvist J."/>
            <person name="Kolisko M."/>
            <person name="Yi Z."/>
            <person name="Salas-Leiva J.S."/>
            <person name="Gallot-Lavallee L."/>
            <person name="Kops G.J.P.L."/>
            <person name="Archibald J.M."/>
            <person name="Simpson A.G.B."/>
            <person name="Roger A.J."/>
        </authorList>
    </citation>
    <scope>NUCLEOTIDE SEQUENCE</scope>
    <source>
        <strain evidence="2">BICM</strain>
    </source>
</reference>
<evidence type="ECO:0000256" key="1">
    <source>
        <dbReference type="SAM" id="Phobius"/>
    </source>
</evidence>